<keyword evidence="3" id="KW-0969">Cilium</keyword>
<name>N6TZA4_DENPD</name>
<dbReference type="InterPro" id="IPR043597">
    <property type="entry name" value="TPH_dom"/>
</dbReference>
<dbReference type="Pfam" id="PF13868">
    <property type="entry name" value="TPH"/>
    <property type="match status" value="1"/>
</dbReference>
<dbReference type="InterPro" id="IPR043596">
    <property type="entry name" value="CFAP53/TCHP"/>
</dbReference>
<feature type="non-terminal residue" evidence="7">
    <location>
        <position position="1"/>
    </location>
</feature>
<evidence type="ECO:0000256" key="4">
    <source>
        <dbReference type="ARBA" id="ARBA00023273"/>
    </source>
</evidence>
<dbReference type="AlphaFoldDB" id="N6TZA4"/>
<evidence type="ECO:0000256" key="2">
    <source>
        <dbReference type="ARBA" id="ARBA00023054"/>
    </source>
</evidence>
<dbReference type="PANTHER" id="PTHR31183">
    <property type="entry name" value="TRICHOPLEIN KERATIN FILAMENT-BINDING PROTEIN FAMILY MEMBER"/>
    <property type="match status" value="1"/>
</dbReference>
<dbReference type="OrthoDB" id="75950at2759"/>
<sequence>MFGGVNVEPPRCKQFTKRDSNRQDILAPSITPGYFAHFARQPNSNNHVQMIQYQQQKEAFEKAREDATKQQMIKNATEIKFENHAQKKRYQRSLENKVKEKWKAYEATIEARRERNLCQELRPSLIKKRLMESKYSQLQQIRENEARREADRELDKMWHELAVKEVEAKKEREVQEMLERRNKEKEMLSVWEKQIKGNELLREEIGRVAQEDRLEMQKLSEQLRREEIEALDKKRRKRDEAAKQILEQIEIQKQLHDQRKKEENALEQAFTTLAQLEIERERSSMQNAAENARRETAMYRQHLKQLDDERKLEEKKLMELLEMHRKEVEEKQNAARCKIIEAKRQLQKDVLAERANQINYKQLEAEQQLKLKEAENELLRMAYETNERLQAESDRLERQAALQYRQDLKRQIDYNTVLRKREREELERQLAEGAKEEEKYKKIVEQMLSGEIEITAKHPFRKAIEKHDCLCPIPN</sequence>
<gene>
    <name evidence="7" type="ORF">YQE_08722</name>
</gene>
<evidence type="ECO:0000313" key="7">
    <source>
        <dbReference type="EMBL" id="ENN74600.1"/>
    </source>
</evidence>
<evidence type="ECO:0000256" key="3">
    <source>
        <dbReference type="ARBA" id="ARBA00023069"/>
    </source>
</evidence>
<dbReference type="PANTHER" id="PTHR31183:SF1">
    <property type="entry name" value="CILIA- AND FLAGELLA-ASSOCIATED PROTEIN 53"/>
    <property type="match status" value="1"/>
</dbReference>
<keyword evidence="4" id="KW-0966">Cell projection</keyword>
<evidence type="ECO:0000256" key="5">
    <source>
        <dbReference type="ARBA" id="ARBA00033747"/>
    </source>
</evidence>
<evidence type="ECO:0000256" key="1">
    <source>
        <dbReference type="ARBA" id="ARBA00004138"/>
    </source>
</evidence>
<organism evidence="7">
    <name type="scientific">Dendroctonus ponderosae</name>
    <name type="common">Mountain pine beetle</name>
    <dbReference type="NCBI Taxonomy" id="77166"/>
    <lineage>
        <taxon>Eukaryota</taxon>
        <taxon>Metazoa</taxon>
        <taxon>Ecdysozoa</taxon>
        <taxon>Arthropoda</taxon>
        <taxon>Hexapoda</taxon>
        <taxon>Insecta</taxon>
        <taxon>Pterygota</taxon>
        <taxon>Neoptera</taxon>
        <taxon>Endopterygota</taxon>
        <taxon>Coleoptera</taxon>
        <taxon>Polyphaga</taxon>
        <taxon>Cucujiformia</taxon>
        <taxon>Curculionidae</taxon>
        <taxon>Scolytinae</taxon>
        <taxon>Dendroctonus</taxon>
    </lineage>
</organism>
<dbReference type="GO" id="GO:0005929">
    <property type="term" value="C:cilium"/>
    <property type="evidence" value="ECO:0007669"/>
    <property type="project" value="UniProtKB-SubCell"/>
</dbReference>
<accession>N6TZA4</accession>
<evidence type="ECO:0000256" key="6">
    <source>
        <dbReference type="ARBA" id="ARBA00033773"/>
    </source>
</evidence>
<comment type="subcellular location">
    <subcellularLocation>
        <location evidence="1">Cell projection</location>
        <location evidence="1">Cilium</location>
    </subcellularLocation>
</comment>
<proteinExistence type="inferred from homology"/>
<reference evidence="7" key="1">
    <citation type="journal article" date="2013" name="Genome Biol.">
        <title>Draft genome of the mountain pine beetle, Dendroctonus ponderosae Hopkins, a major forest pest.</title>
        <authorList>
            <person name="Keeling C.I."/>
            <person name="Yuen M.M."/>
            <person name="Liao N.Y."/>
            <person name="Docking T.R."/>
            <person name="Chan S.K."/>
            <person name="Taylor G.A."/>
            <person name="Palmquist D.L."/>
            <person name="Jackman S.D."/>
            <person name="Nguyen A."/>
            <person name="Li M."/>
            <person name="Henderson H."/>
            <person name="Janes J.K."/>
            <person name="Zhao Y."/>
            <person name="Pandoh P."/>
            <person name="Moore R."/>
            <person name="Sperling F.A."/>
            <person name="Huber D.P."/>
            <person name="Birol I."/>
            <person name="Jones S.J."/>
            <person name="Bohlmann J."/>
        </authorList>
    </citation>
    <scope>NUCLEOTIDE SEQUENCE</scope>
</reference>
<keyword evidence="2" id="KW-0175">Coiled coil</keyword>
<protein>
    <recommendedName>
        <fullName evidence="6">Cilia- and flagella-associated protein 53</fullName>
    </recommendedName>
</protein>
<comment type="similarity">
    <text evidence="5">Belongs to the CFAP53 family.</text>
</comment>
<dbReference type="EMBL" id="KB741037">
    <property type="protein sequence ID" value="ENN74600.1"/>
    <property type="molecule type" value="Genomic_DNA"/>
</dbReference>